<dbReference type="AlphaFoldDB" id="A0A4R8IA49"/>
<keyword evidence="2" id="KW-1185">Reference proteome</keyword>
<comment type="caution">
    <text evidence="1">The sequence shown here is derived from an EMBL/GenBank/DDBJ whole genome shotgun (WGS) entry which is preliminary data.</text>
</comment>
<proteinExistence type="predicted"/>
<reference evidence="1 2" key="1">
    <citation type="submission" date="2019-03" db="EMBL/GenBank/DDBJ databases">
        <title>Genomic Encyclopedia of Type Strains, Phase III (KMG-III): the genomes of soil and plant-associated and newly described type strains.</title>
        <authorList>
            <person name="Whitman W."/>
        </authorList>
    </citation>
    <scope>NUCLEOTIDE SEQUENCE [LARGE SCALE GENOMIC DNA]</scope>
    <source>
        <strain evidence="1 2">CGMCC 1.12802</strain>
    </source>
</reference>
<sequence>MTLIRIKFVIDFVESSISLGIKIIILNSMLRFLRNDKSEKIISINKKITAFYSDL</sequence>
<name>A0A4R8IA49_9FLAO</name>
<organism evidence="1 2">
    <name type="scientific">Epilithonimonas xixisoli</name>
    <dbReference type="NCBI Taxonomy" id="1476462"/>
    <lineage>
        <taxon>Bacteria</taxon>
        <taxon>Pseudomonadati</taxon>
        <taxon>Bacteroidota</taxon>
        <taxon>Flavobacteriia</taxon>
        <taxon>Flavobacteriales</taxon>
        <taxon>Weeksellaceae</taxon>
        <taxon>Chryseobacterium group</taxon>
        <taxon>Epilithonimonas</taxon>
    </lineage>
</organism>
<gene>
    <name evidence="1" type="ORF">B0I22_0677</name>
</gene>
<dbReference type="Proteomes" id="UP000295313">
    <property type="component" value="Unassembled WGS sequence"/>
</dbReference>
<protein>
    <submittedName>
        <fullName evidence="1">Uncharacterized protein</fullName>
    </submittedName>
</protein>
<accession>A0A4R8IA49</accession>
<evidence type="ECO:0000313" key="1">
    <source>
        <dbReference type="EMBL" id="TDX86544.1"/>
    </source>
</evidence>
<evidence type="ECO:0000313" key="2">
    <source>
        <dbReference type="Proteomes" id="UP000295313"/>
    </source>
</evidence>
<dbReference type="EMBL" id="SOEO01000001">
    <property type="protein sequence ID" value="TDX86544.1"/>
    <property type="molecule type" value="Genomic_DNA"/>
</dbReference>